<dbReference type="GO" id="GO:0030133">
    <property type="term" value="C:transport vesicle"/>
    <property type="evidence" value="ECO:0007669"/>
    <property type="project" value="TreeGrafter"/>
</dbReference>
<dbReference type="Ensembl" id="ENSHCOT00000002574.1">
    <property type="protein sequence ID" value="ENSHCOP00000021843.1"/>
    <property type="gene ID" value="ENSHCOG00000009005.1"/>
</dbReference>
<proteinExistence type="predicted"/>
<dbReference type="InterPro" id="IPR002110">
    <property type="entry name" value="Ankyrin_rpt"/>
</dbReference>
<name>A0A3Q2Z726_HIPCM</name>
<evidence type="ECO:0000256" key="2">
    <source>
        <dbReference type="SAM" id="MobiDB-lite"/>
    </source>
</evidence>
<dbReference type="AlphaFoldDB" id="A0A3Q2Z726"/>
<feature type="compositionally biased region" description="Polar residues" evidence="2">
    <location>
        <begin position="538"/>
        <end position="554"/>
    </location>
</feature>
<dbReference type="SMART" id="SM00248">
    <property type="entry name" value="ANK"/>
    <property type="match status" value="6"/>
</dbReference>
<feature type="compositionally biased region" description="Polar residues" evidence="2">
    <location>
        <begin position="445"/>
        <end position="459"/>
    </location>
</feature>
<feature type="region of interest" description="Disordered" evidence="2">
    <location>
        <begin position="137"/>
        <end position="177"/>
    </location>
</feature>
<dbReference type="InterPro" id="IPR036770">
    <property type="entry name" value="Ankyrin_rpt-contain_sf"/>
</dbReference>
<dbReference type="Gene3D" id="1.25.40.20">
    <property type="entry name" value="Ankyrin repeat-containing domain"/>
    <property type="match status" value="3"/>
</dbReference>
<keyword evidence="1" id="KW-0040">ANK repeat</keyword>
<sequence length="798" mass="86103">MYGHEDCVKALVYYDFQTCCLDLHNDKGDTPLHLASRWGYEAIIRVLLENGAGVRALNNSAHTPVHCALNSKVLTLLQEAQEQRCRNGGGGGSGSQVCSHKRQKSRRPGSQKPKNRWLLTSCPMTCCLCPAPFPPRQSPARVCPQASERSARRSSTSSGTSSSPDRELPPESAPARHRQVEKLLRAVADGDVQMVRYLLEWTDEDEADALAEASLCHPLCQCTTCAPAHKARAVPCGALSAKSANADGVTPLHVACTYGRAELTSLLVRHGADVDARTDRKATPLHLASQNNHLQVVKFLLECNAKLNKKDRYGNTALIHACLHGNLDTAATLIQSEALVNVRNRQGNTALHCAVRAGHQGLVDILLKAGASPHLLNKKHRTPLDAAYQQGGKNTEIVRSLQKASGLSPDDEPIKLLSVPKGALAHSFVQRLRHNDAARHKSAASRIQQTKNASCSPTRRSAAPEQASPNVRRLRRGGTVDAVGPTASSDGSPCSRGRGLARWHTLDSGEEAPQPPIKGHARTRRRHDDDDAQPVFVMTSSFSNGQTPNAAVTEQSDDDDDACRDVISGLVASSIRHVNTPRLQDAPISSDVSAIKDTSLSGDTSLIKDAPPTRDTPNSSDKSRIQDTPVSSDAPDIKDTRLVRDESLSSENLDCSETPHVQDTPILGVTSNIKDTSLSCDVPLIKDAPRTWDTPNSSDVPRIQDTPVSRDVPDIKDTPLVHDESLSSENLDSSETPRIRDTAISSVTSDLKDAFDSRDMSLIKNTRRTGDTPNSGDIHQDTPVSGDASDMKGNSSQV</sequence>
<feature type="compositionally biased region" description="Low complexity" evidence="2">
    <location>
        <begin position="153"/>
        <end position="163"/>
    </location>
</feature>
<evidence type="ECO:0000313" key="4">
    <source>
        <dbReference type="Proteomes" id="UP000264820"/>
    </source>
</evidence>
<dbReference type="GO" id="GO:0045022">
    <property type="term" value="P:early endosome to late endosome transport"/>
    <property type="evidence" value="ECO:0007669"/>
    <property type="project" value="TreeGrafter"/>
</dbReference>
<dbReference type="PANTHER" id="PTHR24170:SF2">
    <property type="entry name" value="ANKYRIN REPEAT DOMAIN-CONTAINING PROTEIN 27"/>
    <property type="match status" value="1"/>
</dbReference>
<evidence type="ECO:0000313" key="3">
    <source>
        <dbReference type="Ensembl" id="ENSHCOP00000021843.1"/>
    </source>
</evidence>
<reference evidence="3" key="1">
    <citation type="submission" date="2025-08" db="UniProtKB">
        <authorList>
            <consortium name="Ensembl"/>
        </authorList>
    </citation>
    <scope>IDENTIFICATION</scope>
</reference>
<dbReference type="PANTHER" id="PTHR24170">
    <property type="entry name" value="ANKYRIN REPEAT DOMAIN-CONTAINING PROTEIN 27"/>
    <property type="match status" value="1"/>
</dbReference>
<feature type="repeat" description="ANK" evidence="1">
    <location>
        <begin position="27"/>
        <end position="59"/>
    </location>
</feature>
<dbReference type="GO" id="GO:0043005">
    <property type="term" value="C:neuron projection"/>
    <property type="evidence" value="ECO:0007669"/>
    <property type="project" value="TreeGrafter"/>
</dbReference>
<dbReference type="Proteomes" id="UP000264820">
    <property type="component" value="Unplaced"/>
</dbReference>
<dbReference type="SUPFAM" id="SSF48403">
    <property type="entry name" value="Ankyrin repeat"/>
    <property type="match status" value="2"/>
</dbReference>
<dbReference type="GO" id="GO:0005770">
    <property type="term" value="C:late endosome"/>
    <property type="evidence" value="ECO:0007669"/>
    <property type="project" value="TreeGrafter"/>
</dbReference>
<feature type="region of interest" description="Disordered" evidence="2">
    <location>
        <begin position="762"/>
        <end position="798"/>
    </location>
</feature>
<feature type="region of interest" description="Disordered" evidence="2">
    <location>
        <begin position="602"/>
        <end position="662"/>
    </location>
</feature>
<feature type="compositionally biased region" description="Basic residues" evidence="2">
    <location>
        <begin position="99"/>
        <end position="115"/>
    </location>
</feature>
<dbReference type="GO" id="GO:0048812">
    <property type="term" value="P:neuron projection morphogenesis"/>
    <property type="evidence" value="ECO:0007669"/>
    <property type="project" value="TreeGrafter"/>
</dbReference>
<dbReference type="CDD" id="cd22886">
    <property type="entry name" value="ANKRD27_zf2"/>
    <property type="match status" value="1"/>
</dbReference>
<dbReference type="GO" id="GO:0097422">
    <property type="term" value="C:tubular endosome"/>
    <property type="evidence" value="ECO:0007669"/>
    <property type="project" value="TreeGrafter"/>
</dbReference>
<organism evidence="3 4">
    <name type="scientific">Hippocampus comes</name>
    <name type="common">Tiger tail seahorse</name>
    <dbReference type="NCBI Taxonomy" id="109280"/>
    <lineage>
        <taxon>Eukaryota</taxon>
        <taxon>Metazoa</taxon>
        <taxon>Chordata</taxon>
        <taxon>Craniata</taxon>
        <taxon>Vertebrata</taxon>
        <taxon>Euteleostomi</taxon>
        <taxon>Actinopterygii</taxon>
        <taxon>Neopterygii</taxon>
        <taxon>Teleostei</taxon>
        <taxon>Neoteleostei</taxon>
        <taxon>Acanthomorphata</taxon>
        <taxon>Syngnathiaria</taxon>
        <taxon>Syngnathiformes</taxon>
        <taxon>Syngnathoidei</taxon>
        <taxon>Syngnathidae</taxon>
        <taxon>Hippocampus</taxon>
    </lineage>
</organism>
<feature type="repeat" description="ANK" evidence="1">
    <location>
        <begin position="247"/>
        <end position="279"/>
    </location>
</feature>
<dbReference type="PROSITE" id="PS50088">
    <property type="entry name" value="ANK_REPEAT"/>
    <property type="match status" value="5"/>
</dbReference>
<dbReference type="GO" id="GO:0005085">
    <property type="term" value="F:guanyl-nucleotide exchange factor activity"/>
    <property type="evidence" value="ECO:0007669"/>
    <property type="project" value="TreeGrafter"/>
</dbReference>
<feature type="region of interest" description="Disordered" evidence="2">
    <location>
        <begin position="689"/>
        <end position="744"/>
    </location>
</feature>
<dbReference type="STRING" id="109280.ENSHCOP00000021843"/>
<feature type="compositionally biased region" description="Polar residues" evidence="2">
    <location>
        <begin position="615"/>
        <end position="631"/>
    </location>
</feature>
<feature type="repeat" description="ANK" evidence="1">
    <location>
        <begin position="313"/>
        <end position="345"/>
    </location>
</feature>
<feature type="repeat" description="ANK" evidence="1">
    <location>
        <begin position="346"/>
        <end position="378"/>
    </location>
</feature>
<accession>A0A3Q2Z726</accession>
<feature type="compositionally biased region" description="Polar residues" evidence="2">
    <location>
        <begin position="649"/>
        <end position="661"/>
    </location>
</feature>
<dbReference type="Pfam" id="PF12796">
    <property type="entry name" value="Ank_2"/>
    <property type="match status" value="2"/>
</dbReference>
<reference evidence="3" key="2">
    <citation type="submission" date="2025-09" db="UniProtKB">
        <authorList>
            <consortium name="Ensembl"/>
        </authorList>
    </citation>
    <scope>IDENTIFICATION</scope>
</reference>
<feature type="compositionally biased region" description="Basic and acidic residues" evidence="2">
    <location>
        <begin position="711"/>
        <end position="725"/>
    </location>
</feature>
<dbReference type="InterPro" id="IPR051248">
    <property type="entry name" value="UPF0507/Ank_repeat_27"/>
</dbReference>
<protein>
    <submittedName>
        <fullName evidence="3">Uncharacterized protein</fullName>
    </submittedName>
</protein>
<dbReference type="GO" id="GO:0005886">
    <property type="term" value="C:plasma membrane"/>
    <property type="evidence" value="ECO:0007669"/>
    <property type="project" value="TreeGrafter"/>
</dbReference>
<feature type="region of interest" description="Disordered" evidence="2">
    <location>
        <begin position="84"/>
        <end position="116"/>
    </location>
</feature>
<keyword evidence="4" id="KW-1185">Reference proteome</keyword>
<dbReference type="GeneTree" id="ENSGT00940000157021"/>
<dbReference type="GO" id="GO:0005769">
    <property type="term" value="C:early endosome"/>
    <property type="evidence" value="ECO:0007669"/>
    <property type="project" value="TreeGrafter"/>
</dbReference>
<dbReference type="PROSITE" id="PS50297">
    <property type="entry name" value="ANK_REP_REGION"/>
    <property type="match status" value="4"/>
</dbReference>
<dbReference type="Pfam" id="PF13637">
    <property type="entry name" value="Ank_4"/>
    <property type="match status" value="1"/>
</dbReference>
<feature type="region of interest" description="Disordered" evidence="2">
    <location>
        <begin position="435"/>
        <end position="561"/>
    </location>
</feature>
<dbReference type="GO" id="GO:0000149">
    <property type="term" value="F:SNARE binding"/>
    <property type="evidence" value="ECO:0007669"/>
    <property type="project" value="TreeGrafter"/>
</dbReference>
<evidence type="ECO:0000256" key="1">
    <source>
        <dbReference type="PROSITE-ProRule" id="PRU00023"/>
    </source>
</evidence>
<feature type="compositionally biased region" description="Basic and acidic residues" evidence="2">
    <location>
        <begin position="635"/>
        <end position="647"/>
    </location>
</feature>
<dbReference type="PRINTS" id="PR01415">
    <property type="entry name" value="ANKYRIN"/>
</dbReference>
<feature type="repeat" description="ANK" evidence="1">
    <location>
        <begin position="280"/>
        <end position="312"/>
    </location>
</feature>